<name>A0A364WXA9_9SPHI</name>
<dbReference type="Proteomes" id="UP000251402">
    <property type="component" value="Chromosome"/>
</dbReference>
<evidence type="ECO:0000313" key="2">
    <source>
        <dbReference type="EMBL" id="QEM06106.1"/>
    </source>
</evidence>
<proteinExistence type="predicted"/>
<sequence length="208" mass="21959">MKNLSLFFLAGLLVVSSAFAPAGDPIYAELAQTFKLLKKNTPITNDRQDELGGIQQLGIVTKGKKLPVIVEFVGNDGFSAPIAKAVLKAALASYGINDVKIFVVGAAASPKVAPTLAKLGFKVSGDEAKYNDQGGSVTLESSPSNPQAIHILAQESAASLLASPDKFAVKLKYSPISAGATDEQYEVQAKLITAEMLFAASKFKENWK</sequence>
<dbReference type="KEGG" id="mrub:DEO27_027635"/>
<feature type="chain" id="PRO_5045018553" evidence="1">
    <location>
        <begin position="21"/>
        <end position="208"/>
    </location>
</feature>
<dbReference type="OrthoDB" id="799620at2"/>
<evidence type="ECO:0000313" key="5">
    <source>
        <dbReference type="Proteomes" id="UP000251402"/>
    </source>
</evidence>
<evidence type="ECO:0000313" key="4">
    <source>
        <dbReference type="Proteomes" id="UP000250557"/>
    </source>
</evidence>
<reference evidence="3 4" key="1">
    <citation type="submission" date="2019-08" db="EMBL/GenBank/DDBJ databases">
        <title>Comparative genome analysis confer to the adaptation heavy metal polluted environment.</title>
        <authorList>
            <person name="Li Y."/>
        </authorList>
    </citation>
    <scope>NUCLEOTIDE SEQUENCE [LARGE SCALE GENOMIC DNA]</scope>
    <source>
        <strain evidence="3">P1</strain>
        <strain evidence="2 4">P2</strain>
    </source>
</reference>
<gene>
    <name evidence="3" type="ORF">DEO27_027635</name>
    <name evidence="2" type="ORF">DIU31_022280</name>
</gene>
<feature type="signal peptide" evidence="1">
    <location>
        <begin position="1"/>
        <end position="20"/>
    </location>
</feature>
<evidence type="ECO:0000256" key="1">
    <source>
        <dbReference type="SAM" id="SignalP"/>
    </source>
</evidence>
<dbReference type="EMBL" id="CP043451">
    <property type="protein sequence ID" value="QEM06106.1"/>
    <property type="molecule type" value="Genomic_DNA"/>
</dbReference>
<evidence type="ECO:0000313" key="3">
    <source>
        <dbReference type="EMBL" id="QEM13623.1"/>
    </source>
</evidence>
<protein>
    <submittedName>
        <fullName evidence="3">Uncharacterized protein</fullName>
    </submittedName>
</protein>
<keyword evidence="5" id="KW-1185">Reference proteome</keyword>
<organism evidence="3 5">
    <name type="scientific">Mucilaginibacter rubeus</name>
    <dbReference type="NCBI Taxonomy" id="2027860"/>
    <lineage>
        <taxon>Bacteria</taxon>
        <taxon>Pseudomonadati</taxon>
        <taxon>Bacteroidota</taxon>
        <taxon>Sphingobacteriia</taxon>
        <taxon>Sphingobacteriales</taxon>
        <taxon>Sphingobacteriaceae</taxon>
        <taxon>Mucilaginibacter</taxon>
    </lineage>
</organism>
<dbReference type="AlphaFoldDB" id="A0A364WXA9"/>
<accession>A0A364WXA9</accession>
<keyword evidence="1" id="KW-0732">Signal</keyword>
<dbReference type="EMBL" id="CP043450">
    <property type="protein sequence ID" value="QEM13623.1"/>
    <property type="molecule type" value="Genomic_DNA"/>
</dbReference>
<dbReference type="Proteomes" id="UP000250557">
    <property type="component" value="Chromosome"/>
</dbReference>
<dbReference type="RefSeq" id="WP_112571267.1">
    <property type="nucleotide sequence ID" value="NZ_CP043450.1"/>
</dbReference>